<reference evidence="3" key="1">
    <citation type="submission" date="2017-01" db="EMBL/GenBank/DDBJ databases">
        <authorList>
            <person name="Varghese N."/>
            <person name="Submissions S."/>
        </authorList>
    </citation>
    <scope>NUCLEOTIDE SEQUENCE [LARGE SCALE GENOMIC DNA]</scope>
    <source>
        <strain evidence="3">DSM 19945</strain>
    </source>
</reference>
<dbReference type="Proteomes" id="UP000186221">
    <property type="component" value="Unassembled WGS sequence"/>
</dbReference>
<feature type="region of interest" description="Disordered" evidence="1">
    <location>
        <begin position="1"/>
        <end position="20"/>
    </location>
</feature>
<dbReference type="AlphaFoldDB" id="A0A1N7MCI9"/>
<accession>A0A1N7MCI9</accession>
<sequence length="106" mass="11180">MAGGVAIGTAETPPASARPPREWVLDGRLVLRGFAAQCGGEQFGAHRVDGVARLGQFSDGPAEPIGARIWMASDGLGAWRARRLLLESILLYPGLLTEAQLIEVTA</sequence>
<gene>
    <name evidence="2" type="ORF">SAMN05421580_105264</name>
</gene>
<keyword evidence="3" id="KW-1185">Reference proteome</keyword>
<dbReference type="STRING" id="453582.SAMN05421580_105264"/>
<proteinExistence type="predicted"/>
<evidence type="ECO:0000313" key="3">
    <source>
        <dbReference type="Proteomes" id="UP000186221"/>
    </source>
</evidence>
<evidence type="ECO:0000256" key="1">
    <source>
        <dbReference type="SAM" id="MobiDB-lite"/>
    </source>
</evidence>
<organism evidence="2 3">
    <name type="scientific">Rhodobacter aestuarii</name>
    <dbReference type="NCBI Taxonomy" id="453582"/>
    <lineage>
        <taxon>Bacteria</taxon>
        <taxon>Pseudomonadati</taxon>
        <taxon>Pseudomonadota</taxon>
        <taxon>Alphaproteobacteria</taxon>
        <taxon>Rhodobacterales</taxon>
        <taxon>Rhodobacter group</taxon>
        <taxon>Rhodobacter</taxon>
    </lineage>
</organism>
<name>A0A1N7MCI9_9RHOB</name>
<protein>
    <submittedName>
        <fullName evidence="2">Uncharacterized protein</fullName>
    </submittedName>
</protein>
<dbReference type="EMBL" id="FTOG01000005">
    <property type="protein sequence ID" value="SIS83804.1"/>
    <property type="molecule type" value="Genomic_DNA"/>
</dbReference>
<evidence type="ECO:0000313" key="2">
    <source>
        <dbReference type="EMBL" id="SIS83804.1"/>
    </source>
</evidence>